<name>A0A9N8H202_9STRA</name>
<evidence type="ECO:0000256" key="6">
    <source>
        <dbReference type="SAM" id="SignalP"/>
    </source>
</evidence>
<dbReference type="GO" id="GO:0019898">
    <property type="term" value="C:extrinsic component of membrane"/>
    <property type="evidence" value="ECO:0007669"/>
    <property type="project" value="InterPro"/>
</dbReference>
<comment type="similarity">
    <text evidence="2">Belongs to the PsbU family.</text>
</comment>
<evidence type="ECO:0000256" key="5">
    <source>
        <dbReference type="ARBA" id="ARBA00043089"/>
    </source>
</evidence>
<keyword evidence="4" id="KW-0472">Membrane</keyword>
<reference evidence="7" key="1">
    <citation type="submission" date="2020-06" db="EMBL/GenBank/DDBJ databases">
        <authorList>
            <consortium name="Plant Systems Biology data submission"/>
        </authorList>
    </citation>
    <scope>NUCLEOTIDE SEQUENCE</scope>
    <source>
        <strain evidence="7">D6</strain>
    </source>
</reference>
<dbReference type="AlphaFoldDB" id="A0A9N8H202"/>
<evidence type="ECO:0000256" key="4">
    <source>
        <dbReference type="ARBA" id="ARBA00023136"/>
    </source>
</evidence>
<organism evidence="7 8">
    <name type="scientific">Seminavis robusta</name>
    <dbReference type="NCBI Taxonomy" id="568900"/>
    <lineage>
        <taxon>Eukaryota</taxon>
        <taxon>Sar</taxon>
        <taxon>Stramenopiles</taxon>
        <taxon>Ochrophyta</taxon>
        <taxon>Bacillariophyta</taxon>
        <taxon>Bacillariophyceae</taxon>
        <taxon>Bacillariophycidae</taxon>
        <taxon>Naviculales</taxon>
        <taxon>Naviculaceae</taxon>
        <taxon>Seminavis</taxon>
    </lineage>
</organism>
<dbReference type="GO" id="GO:0009523">
    <property type="term" value="C:photosystem II"/>
    <property type="evidence" value="ECO:0007669"/>
    <property type="project" value="InterPro"/>
</dbReference>
<keyword evidence="8" id="KW-1185">Reference proteome</keyword>
<dbReference type="EMBL" id="CAICTM010000052">
    <property type="protein sequence ID" value="CAB9499103.1"/>
    <property type="molecule type" value="Genomic_DNA"/>
</dbReference>
<evidence type="ECO:0000256" key="3">
    <source>
        <dbReference type="ARBA" id="ARBA00023078"/>
    </source>
</evidence>
<comment type="caution">
    <text evidence="7">The sequence shown here is derived from an EMBL/GenBank/DDBJ whole genome shotgun (WGS) entry which is preliminary data.</text>
</comment>
<dbReference type="Gene3D" id="1.10.150.320">
    <property type="entry name" value="Photosystem II 12 kDa extrinsic protein"/>
    <property type="match status" value="1"/>
</dbReference>
<keyword evidence="3" id="KW-0793">Thylakoid</keyword>
<feature type="chain" id="PRO_5040463765" description="Photosystem II 12 kDa extrinsic protein" evidence="6">
    <location>
        <begin position="17"/>
        <end position="156"/>
    </location>
</feature>
<feature type="signal peptide" evidence="6">
    <location>
        <begin position="1"/>
        <end position="16"/>
    </location>
</feature>
<accession>A0A9N8H202</accession>
<dbReference type="GO" id="GO:0042549">
    <property type="term" value="P:photosystem II stabilization"/>
    <property type="evidence" value="ECO:0007669"/>
    <property type="project" value="InterPro"/>
</dbReference>
<keyword evidence="6" id="KW-0732">Signal</keyword>
<gene>
    <name evidence="7" type="ORF">SEMRO_53_G031630.1</name>
</gene>
<evidence type="ECO:0000256" key="1">
    <source>
        <dbReference type="ARBA" id="ARBA00004170"/>
    </source>
</evidence>
<proteinExistence type="inferred from homology"/>
<dbReference type="GO" id="GO:0015979">
    <property type="term" value="P:photosynthesis"/>
    <property type="evidence" value="ECO:0007669"/>
    <property type="project" value="InterPro"/>
</dbReference>
<protein>
    <recommendedName>
        <fullName evidence="5">Photosystem II 12 kDa extrinsic protein</fullName>
    </recommendedName>
</protein>
<comment type="subcellular location">
    <subcellularLocation>
        <location evidence="1">Membrane</location>
        <topology evidence="1">Peripheral membrane protein</topology>
    </subcellularLocation>
</comment>
<dbReference type="Proteomes" id="UP001153069">
    <property type="component" value="Unassembled WGS sequence"/>
</dbReference>
<sequence length="156" mass="17039">MMRFLVAVGLFVSASAFVVPQSVRPLETALAMDRREVLAGVAGLIAMPAIANAKPASTWFFDEHIEDVREESQMATGGKLDINAAFVGDYKELVGMFPTAAGKIASHGPYEKVKDIYKIDNLTENDIKLFKKYEASLTVNPPGRAFSERINARVST</sequence>
<dbReference type="OrthoDB" id="191591at2759"/>
<evidence type="ECO:0000313" key="8">
    <source>
        <dbReference type="Proteomes" id="UP001153069"/>
    </source>
</evidence>
<evidence type="ECO:0000256" key="2">
    <source>
        <dbReference type="ARBA" id="ARBA00010827"/>
    </source>
</evidence>
<dbReference type="SUPFAM" id="SSF81585">
    <property type="entry name" value="PsbU/PolX domain-like"/>
    <property type="match status" value="1"/>
</dbReference>
<dbReference type="InterPro" id="IPR010527">
    <property type="entry name" value="PSII_PsbU"/>
</dbReference>
<dbReference type="Pfam" id="PF06514">
    <property type="entry name" value="PsbU"/>
    <property type="match status" value="1"/>
</dbReference>
<evidence type="ECO:0000313" key="7">
    <source>
        <dbReference type="EMBL" id="CAB9499103.1"/>
    </source>
</evidence>